<dbReference type="Proteomes" id="UP000594468">
    <property type="component" value="Chromosome"/>
</dbReference>
<dbReference type="AlphaFoldDB" id="A0A7S8E9F6"/>
<keyword evidence="2" id="KW-1185">Reference proteome</keyword>
<dbReference type="EMBL" id="CP062983">
    <property type="protein sequence ID" value="QPC82848.1"/>
    <property type="molecule type" value="Genomic_DNA"/>
</dbReference>
<dbReference type="RefSeq" id="WP_195170917.1">
    <property type="nucleotide sequence ID" value="NZ_CP062983.1"/>
</dbReference>
<protein>
    <submittedName>
        <fullName evidence="1">Uncharacterized protein</fullName>
    </submittedName>
</protein>
<evidence type="ECO:0000313" key="2">
    <source>
        <dbReference type="Proteomes" id="UP000594468"/>
    </source>
</evidence>
<accession>A0A7S8E9F6</accession>
<organism evidence="1 2">
    <name type="scientific">Phototrophicus methaneseepsis</name>
    <dbReference type="NCBI Taxonomy" id="2710758"/>
    <lineage>
        <taxon>Bacteria</taxon>
        <taxon>Bacillati</taxon>
        <taxon>Chloroflexota</taxon>
        <taxon>Candidatus Thermofontia</taxon>
        <taxon>Phototrophicales</taxon>
        <taxon>Phototrophicaceae</taxon>
        <taxon>Phototrophicus</taxon>
    </lineage>
</organism>
<proteinExistence type="predicted"/>
<reference evidence="1 2" key="1">
    <citation type="submission" date="2020-02" db="EMBL/GenBank/DDBJ databases">
        <authorList>
            <person name="Zheng R.K."/>
            <person name="Sun C.M."/>
        </authorList>
    </citation>
    <scope>NUCLEOTIDE SEQUENCE [LARGE SCALE GENOMIC DNA]</scope>
    <source>
        <strain evidence="2">rifampicinis</strain>
    </source>
</reference>
<evidence type="ECO:0000313" key="1">
    <source>
        <dbReference type="EMBL" id="QPC82848.1"/>
    </source>
</evidence>
<sequence>MDNVLYRSDETDVYVDEDEWVFVFVLRGPINRASFIVPYQYCAAAFKEAEGKIRGIIGDFSGVTRFEDGALRAVYSQSLSVEVLAGPIIPPLAMIIANEVHAAFVRMASRANRTSDHTKIVYSLQEAYAFIAQYNREKDI</sequence>
<dbReference type="KEGG" id="pmet:G4Y79_00290"/>
<gene>
    <name evidence="1" type="ORF">G4Y79_00290</name>
</gene>
<name>A0A7S8E9F6_9CHLR</name>